<feature type="domain" description="Quinolinate phosphoribosyl transferase C-terminal" evidence="14">
    <location>
        <begin position="113"/>
        <end position="280"/>
    </location>
</feature>
<dbReference type="SUPFAM" id="SSF51690">
    <property type="entry name" value="Nicotinate/Quinolinate PRTase C-terminal domain-like"/>
    <property type="match status" value="1"/>
</dbReference>
<dbReference type="SUPFAM" id="SSF54675">
    <property type="entry name" value="Nicotinate/Quinolinate PRTase N-terminal domain-like"/>
    <property type="match status" value="1"/>
</dbReference>
<sequence length="284" mass="29871">MSMPHALIVDPLLEGFLREDLGRAGDITTDAIAPDGLTARCAFTFRQAGVVCGLELARRVFALVDPTVQVTLHAKDGDTIAAGTVVAEVSGPARGILTGERVALNLMGRLSGIATLTRHCVDQAAPHGTRIACTRKTTPGLRILEKWAVRVGGGTNHRFGLDDGVLIKDNHIGVAGSITEAVRRVRDRLGHMVKVEVEVDTLEQLAELLALETGADAVLLDNMPPPVLRQAVAMVAGRLTTEASGGITPDNVNEVAATGVDLISLGFLTHSAKTLDVGLDFTSL</sequence>
<dbReference type="InterPro" id="IPR027277">
    <property type="entry name" value="NadC/ModD"/>
</dbReference>
<dbReference type="InterPro" id="IPR004393">
    <property type="entry name" value="NadC"/>
</dbReference>
<dbReference type="Gene3D" id="3.20.20.70">
    <property type="entry name" value="Aldolase class I"/>
    <property type="match status" value="1"/>
</dbReference>
<evidence type="ECO:0000256" key="11">
    <source>
        <dbReference type="ARBA" id="ARBA00069173"/>
    </source>
</evidence>
<evidence type="ECO:0000313" key="17">
    <source>
        <dbReference type="Proteomes" id="UP000544872"/>
    </source>
</evidence>
<feature type="binding site" evidence="13">
    <location>
        <position position="198"/>
    </location>
    <ligand>
        <name>substrate</name>
    </ligand>
</feature>
<keyword evidence="8 12" id="KW-0808">Transferase</keyword>
<organism evidence="16 17">
    <name type="scientific">Novispirillum itersonii</name>
    <name type="common">Aquaspirillum itersonii</name>
    <dbReference type="NCBI Taxonomy" id="189"/>
    <lineage>
        <taxon>Bacteria</taxon>
        <taxon>Pseudomonadati</taxon>
        <taxon>Pseudomonadota</taxon>
        <taxon>Alphaproteobacteria</taxon>
        <taxon>Rhodospirillales</taxon>
        <taxon>Novispirillaceae</taxon>
        <taxon>Novispirillum</taxon>
    </lineage>
</organism>
<evidence type="ECO:0000256" key="1">
    <source>
        <dbReference type="ARBA" id="ARBA00003237"/>
    </source>
</evidence>
<comment type="function">
    <text evidence="1">Involved in the catabolism of quinolinic acid (QA).</text>
</comment>
<feature type="binding site" evidence="13">
    <location>
        <position position="221"/>
    </location>
    <ligand>
        <name>substrate</name>
    </ligand>
</feature>
<protein>
    <recommendedName>
        <fullName evidence="11">Probable nicotinate-nucleotide pyrophosphorylase [carboxylating]</fullName>
        <ecNumber evidence="5">2.4.2.19</ecNumber>
    </recommendedName>
    <alternativeName>
        <fullName evidence="9">Quinolinate phosphoribosyltransferase [decarboxylating]</fullName>
    </alternativeName>
</protein>
<evidence type="ECO:0000256" key="9">
    <source>
        <dbReference type="ARBA" id="ARBA00033102"/>
    </source>
</evidence>
<comment type="subunit">
    <text evidence="4">Hexamer formed by 3 homodimers.</text>
</comment>
<accession>A0A7X0DMX5</accession>
<dbReference type="InterPro" id="IPR036068">
    <property type="entry name" value="Nicotinate_pribotase-like_C"/>
</dbReference>
<feature type="binding site" evidence="13">
    <location>
        <position position="158"/>
    </location>
    <ligand>
        <name>substrate</name>
    </ligand>
</feature>
<comment type="caution">
    <text evidence="16">The sequence shown here is derived from an EMBL/GenBank/DDBJ whole genome shotgun (WGS) entry which is preliminary data.</text>
</comment>
<comment type="catalytic activity">
    <reaction evidence="10">
        <text>nicotinate beta-D-ribonucleotide + CO2 + diphosphate = quinolinate + 5-phospho-alpha-D-ribose 1-diphosphate + 2 H(+)</text>
        <dbReference type="Rhea" id="RHEA:12733"/>
        <dbReference type="ChEBI" id="CHEBI:15378"/>
        <dbReference type="ChEBI" id="CHEBI:16526"/>
        <dbReference type="ChEBI" id="CHEBI:29959"/>
        <dbReference type="ChEBI" id="CHEBI:33019"/>
        <dbReference type="ChEBI" id="CHEBI:57502"/>
        <dbReference type="ChEBI" id="CHEBI:58017"/>
        <dbReference type="EC" id="2.4.2.19"/>
    </reaction>
</comment>
<evidence type="ECO:0000256" key="4">
    <source>
        <dbReference type="ARBA" id="ARBA00011218"/>
    </source>
</evidence>
<evidence type="ECO:0000259" key="14">
    <source>
        <dbReference type="Pfam" id="PF01729"/>
    </source>
</evidence>
<dbReference type="InterPro" id="IPR037128">
    <property type="entry name" value="Quinolinate_PRibosylTase_N_sf"/>
</dbReference>
<feature type="binding site" evidence="13">
    <location>
        <begin position="265"/>
        <end position="267"/>
    </location>
    <ligand>
        <name>substrate</name>
    </ligand>
</feature>
<evidence type="ECO:0000259" key="15">
    <source>
        <dbReference type="Pfam" id="PF02749"/>
    </source>
</evidence>
<dbReference type="GO" id="GO:0009435">
    <property type="term" value="P:NAD+ biosynthetic process"/>
    <property type="evidence" value="ECO:0007669"/>
    <property type="project" value="UniProtKB-UniPathway"/>
</dbReference>
<dbReference type="FunFam" id="3.90.1170.20:FF:000001">
    <property type="entry name" value="Nicotinate-nucleotide diphosphorylase (Carboxylating)"/>
    <property type="match status" value="1"/>
</dbReference>
<evidence type="ECO:0000256" key="10">
    <source>
        <dbReference type="ARBA" id="ARBA00047445"/>
    </source>
</evidence>
<evidence type="ECO:0000256" key="12">
    <source>
        <dbReference type="PIRNR" id="PIRNR006250"/>
    </source>
</evidence>
<evidence type="ECO:0000256" key="3">
    <source>
        <dbReference type="ARBA" id="ARBA00009400"/>
    </source>
</evidence>
<dbReference type="Pfam" id="PF01729">
    <property type="entry name" value="QRPTase_C"/>
    <property type="match status" value="1"/>
</dbReference>
<reference evidence="16 17" key="1">
    <citation type="submission" date="2020-08" db="EMBL/GenBank/DDBJ databases">
        <title>Genomic Encyclopedia of Type Strains, Phase IV (KMG-IV): sequencing the most valuable type-strain genomes for metagenomic binning, comparative biology and taxonomic classification.</title>
        <authorList>
            <person name="Goeker M."/>
        </authorList>
    </citation>
    <scope>NUCLEOTIDE SEQUENCE [LARGE SCALE GENOMIC DNA]</scope>
    <source>
        <strain evidence="16 17">DSM 11590</strain>
    </source>
</reference>
<dbReference type="AlphaFoldDB" id="A0A7X0DMX5"/>
<keyword evidence="17" id="KW-1185">Reference proteome</keyword>
<proteinExistence type="inferred from homology"/>
<dbReference type="PANTHER" id="PTHR32179">
    <property type="entry name" value="NICOTINATE-NUCLEOTIDE PYROPHOSPHORYLASE [CARBOXYLATING]"/>
    <property type="match status" value="1"/>
</dbReference>
<feature type="binding site" evidence="13">
    <location>
        <position position="168"/>
    </location>
    <ligand>
        <name>substrate</name>
    </ligand>
</feature>
<dbReference type="PIRSF" id="PIRSF006250">
    <property type="entry name" value="NadC_ModD"/>
    <property type="match status" value="1"/>
</dbReference>
<gene>
    <name evidence="16" type="ORF">FHS48_002955</name>
</gene>
<dbReference type="GO" id="GO:0004514">
    <property type="term" value="F:nicotinate-nucleotide diphosphorylase (carboxylating) activity"/>
    <property type="evidence" value="ECO:0007669"/>
    <property type="project" value="UniProtKB-EC"/>
</dbReference>
<dbReference type="EMBL" id="JACIIX010000011">
    <property type="protein sequence ID" value="MBB6211516.1"/>
    <property type="molecule type" value="Genomic_DNA"/>
</dbReference>
<evidence type="ECO:0000256" key="6">
    <source>
        <dbReference type="ARBA" id="ARBA00022642"/>
    </source>
</evidence>
<comment type="similarity">
    <text evidence="3 12">Belongs to the NadC/ModD family.</text>
</comment>
<dbReference type="InterPro" id="IPR022412">
    <property type="entry name" value="Quinolinate_PRibosylTrfase_N"/>
</dbReference>
<feature type="domain" description="Quinolinate phosphoribosyl transferase N-terminal" evidence="15">
    <location>
        <begin position="26"/>
        <end position="111"/>
    </location>
</feature>
<dbReference type="RefSeq" id="WP_184264338.1">
    <property type="nucleotide sequence ID" value="NZ_JACIIX010000011.1"/>
</dbReference>
<dbReference type="UniPathway" id="UPA00253">
    <property type="reaction ID" value="UER00331"/>
</dbReference>
<evidence type="ECO:0000256" key="8">
    <source>
        <dbReference type="ARBA" id="ARBA00022679"/>
    </source>
</evidence>
<dbReference type="FunFam" id="3.20.20.70:FF:000030">
    <property type="entry name" value="Nicotinate-nucleotide pyrophosphorylase, carboxylating"/>
    <property type="match status" value="1"/>
</dbReference>
<evidence type="ECO:0000256" key="2">
    <source>
        <dbReference type="ARBA" id="ARBA00004893"/>
    </source>
</evidence>
<dbReference type="GO" id="GO:0005737">
    <property type="term" value="C:cytoplasm"/>
    <property type="evidence" value="ECO:0007669"/>
    <property type="project" value="TreeGrafter"/>
</dbReference>
<dbReference type="NCBIfam" id="TIGR00078">
    <property type="entry name" value="nadC"/>
    <property type="match status" value="1"/>
</dbReference>
<dbReference type="Proteomes" id="UP000544872">
    <property type="component" value="Unassembled WGS sequence"/>
</dbReference>
<dbReference type="CDD" id="cd01572">
    <property type="entry name" value="QPRTase"/>
    <property type="match status" value="1"/>
</dbReference>
<evidence type="ECO:0000313" key="16">
    <source>
        <dbReference type="EMBL" id="MBB6211516.1"/>
    </source>
</evidence>
<feature type="binding site" evidence="13">
    <location>
        <begin position="134"/>
        <end position="136"/>
    </location>
    <ligand>
        <name>substrate</name>
    </ligand>
</feature>
<comment type="pathway">
    <text evidence="2">Cofactor biosynthesis; NAD(+) biosynthesis; nicotinate D-ribonucleotide from quinolinate: step 1/1.</text>
</comment>
<dbReference type="EC" id="2.4.2.19" evidence="5"/>
<name>A0A7X0DMX5_NOVIT</name>
<evidence type="ECO:0000256" key="7">
    <source>
        <dbReference type="ARBA" id="ARBA00022676"/>
    </source>
</evidence>
<dbReference type="InterPro" id="IPR013785">
    <property type="entry name" value="Aldolase_TIM"/>
</dbReference>
<feature type="binding site" evidence="13">
    <location>
        <position position="101"/>
    </location>
    <ligand>
        <name>substrate</name>
    </ligand>
</feature>
<evidence type="ECO:0000256" key="5">
    <source>
        <dbReference type="ARBA" id="ARBA00011944"/>
    </source>
</evidence>
<dbReference type="InterPro" id="IPR002638">
    <property type="entry name" value="Quinolinate_PRibosylTrfase_C"/>
</dbReference>
<dbReference type="PANTHER" id="PTHR32179:SF3">
    <property type="entry name" value="NICOTINATE-NUCLEOTIDE PYROPHOSPHORYLASE [CARBOXYLATING]"/>
    <property type="match status" value="1"/>
</dbReference>
<keyword evidence="7 12" id="KW-0328">Glycosyltransferase</keyword>
<dbReference type="Gene3D" id="3.90.1170.20">
    <property type="entry name" value="Quinolinate phosphoribosyl transferase, N-terminal domain"/>
    <property type="match status" value="1"/>
</dbReference>
<keyword evidence="6" id="KW-0662">Pyridine nucleotide biosynthesis</keyword>
<evidence type="ECO:0000256" key="13">
    <source>
        <dbReference type="PIRSR" id="PIRSR006250-1"/>
    </source>
</evidence>
<dbReference type="GO" id="GO:0034213">
    <property type="term" value="P:quinolinate catabolic process"/>
    <property type="evidence" value="ECO:0007669"/>
    <property type="project" value="TreeGrafter"/>
</dbReference>
<dbReference type="Pfam" id="PF02749">
    <property type="entry name" value="QRPTase_N"/>
    <property type="match status" value="1"/>
</dbReference>
<feature type="binding site" evidence="13">
    <location>
        <begin position="244"/>
        <end position="246"/>
    </location>
    <ligand>
        <name>substrate</name>
    </ligand>
</feature>